<dbReference type="AlphaFoldDB" id="A0A3M8VKS3"/>
<proteinExistence type="predicted"/>
<accession>A0A3M8VKS3</accession>
<protein>
    <submittedName>
        <fullName evidence="3">Oxidoreductase</fullName>
    </submittedName>
</protein>
<evidence type="ECO:0000313" key="4">
    <source>
        <dbReference type="Proteomes" id="UP000275401"/>
    </source>
</evidence>
<keyword evidence="2" id="KW-1133">Transmembrane helix</keyword>
<keyword evidence="2" id="KW-0472">Membrane</keyword>
<dbReference type="RefSeq" id="WP_123104032.1">
    <property type="nucleotide sequence ID" value="NZ_RIBZ01000318.1"/>
</dbReference>
<dbReference type="Proteomes" id="UP000275401">
    <property type="component" value="Unassembled WGS sequence"/>
</dbReference>
<keyword evidence="4" id="KW-1185">Reference proteome</keyword>
<feature type="region of interest" description="Disordered" evidence="1">
    <location>
        <begin position="1"/>
        <end position="20"/>
    </location>
</feature>
<sequence length="466" mass="50061">MRDAATADEPEEDGSGWGPRRTVRAEVVRSLLLGGADTRPGETPVVHLVGARVTGRLKLVFSEACCVLRLEKCWFEEPPQLYGAALHVTGFGGSYLPGLSINTVTVAGNLDLMKTRIRGMVNLAGARIDGSLLLQGARLSNPGGVALDGSRMEVGSGIVGREGFRAEGEIRLHEARVGEALRLEGAHLHHPGGDALCAESIQVGSRIDCGEGFRAEGAVVLTSATAGRAVSFRGATILHPTGQAVDARHLQTGELDLRTARVEGTVDLRHGRLDVWHLPPGTSPAPVHLDGLTYRALEPHLPVDRCLSLVTRDPDGYRPQPYQQLAATYQAIGHDDDARAVLLARQRHRRATQRPLGRVWGHLLDATVGYGYRPWLAGLWLTALTLLGTAVFRAAHPKPVKPGEGAPFSPLVYTLDLLIPIGGLGQRNAWYWPSDPVQWLAYALIAAGWLLTTAVVAGVTRVLNRS</sequence>
<keyword evidence="2" id="KW-0812">Transmembrane</keyword>
<organism evidence="3 4">
    <name type="scientific">Streptomyces botrytidirepellens</name>
    <dbReference type="NCBI Taxonomy" id="2486417"/>
    <lineage>
        <taxon>Bacteria</taxon>
        <taxon>Bacillati</taxon>
        <taxon>Actinomycetota</taxon>
        <taxon>Actinomycetes</taxon>
        <taxon>Kitasatosporales</taxon>
        <taxon>Streptomycetaceae</taxon>
        <taxon>Streptomyces</taxon>
    </lineage>
</organism>
<dbReference type="EMBL" id="RIBZ01000318">
    <property type="protein sequence ID" value="RNG18166.1"/>
    <property type="molecule type" value="Genomic_DNA"/>
</dbReference>
<comment type="caution">
    <text evidence="3">The sequence shown here is derived from an EMBL/GenBank/DDBJ whole genome shotgun (WGS) entry which is preliminary data.</text>
</comment>
<feature type="transmembrane region" description="Helical" evidence="2">
    <location>
        <begin position="439"/>
        <end position="463"/>
    </location>
</feature>
<evidence type="ECO:0000313" key="3">
    <source>
        <dbReference type="EMBL" id="RNG18166.1"/>
    </source>
</evidence>
<feature type="transmembrane region" description="Helical" evidence="2">
    <location>
        <begin position="375"/>
        <end position="395"/>
    </location>
</feature>
<evidence type="ECO:0000256" key="1">
    <source>
        <dbReference type="SAM" id="MobiDB-lite"/>
    </source>
</evidence>
<evidence type="ECO:0000256" key="2">
    <source>
        <dbReference type="SAM" id="Phobius"/>
    </source>
</evidence>
<name>A0A3M8VKS3_9ACTN</name>
<reference evidence="3 4" key="1">
    <citation type="submission" date="2018-11" db="EMBL/GenBank/DDBJ databases">
        <title>The Potential of Streptomyces as Biocontrol Agents against the Tomato grey mould, Botrytis cinerea (Gray mold) Frontiers in Microbiology.</title>
        <authorList>
            <person name="Li D."/>
        </authorList>
    </citation>
    <scope>NUCLEOTIDE SEQUENCE [LARGE SCALE GENOMIC DNA]</scope>
    <source>
        <strain evidence="3 4">NEAU-LD23</strain>
    </source>
</reference>
<feature type="compositionally biased region" description="Acidic residues" evidence="1">
    <location>
        <begin position="1"/>
        <end position="14"/>
    </location>
</feature>
<gene>
    <name evidence="3" type="ORF">EEJ42_27625</name>
</gene>